<gene>
    <name evidence="1" type="ORF">A2161_03315</name>
</gene>
<comment type="caution">
    <text evidence="1">The sequence shown here is derived from an EMBL/GenBank/DDBJ whole genome shotgun (WGS) entry which is preliminary data.</text>
</comment>
<accession>A0A1F7RVH2</accession>
<dbReference type="Proteomes" id="UP000179266">
    <property type="component" value="Unassembled WGS sequence"/>
</dbReference>
<organism evidence="1 2">
    <name type="scientific">Candidatus Schekmanbacteria bacterium RBG_13_48_7</name>
    <dbReference type="NCBI Taxonomy" id="1817878"/>
    <lineage>
        <taxon>Bacteria</taxon>
        <taxon>Candidatus Schekmaniibacteriota</taxon>
    </lineage>
</organism>
<protein>
    <submittedName>
        <fullName evidence="1">Uncharacterized protein</fullName>
    </submittedName>
</protein>
<reference evidence="1 2" key="1">
    <citation type="journal article" date="2016" name="Nat. Commun.">
        <title>Thousands of microbial genomes shed light on interconnected biogeochemical processes in an aquifer system.</title>
        <authorList>
            <person name="Anantharaman K."/>
            <person name="Brown C.T."/>
            <person name="Hug L.A."/>
            <person name="Sharon I."/>
            <person name="Castelle C.J."/>
            <person name="Probst A.J."/>
            <person name="Thomas B.C."/>
            <person name="Singh A."/>
            <person name="Wilkins M.J."/>
            <person name="Karaoz U."/>
            <person name="Brodie E.L."/>
            <person name="Williams K.H."/>
            <person name="Hubbard S.S."/>
            <person name="Banfield J.F."/>
        </authorList>
    </citation>
    <scope>NUCLEOTIDE SEQUENCE [LARGE SCALE GENOMIC DNA]</scope>
</reference>
<sequence length="94" mass="10818">MNWLLFLSFDLNALLCLHKIRRLRVSECQLTAFAAMFKESSMAIQCSSSNMTCEAWHTGTLESSPAKIQTRSLFLSQNIHLETIWNRALKKQLL</sequence>
<dbReference type="AlphaFoldDB" id="A0A1F7RVH2"/>
<name>A0A1F7RVH2_9BACT</name>
<evidence type="ECO:0000313" key="1">
    <source>
        <dbReference type="EMBL" id="OGL45431.1"/>
    </source>
</evidence>
<proteinExistence type="predicted"/>
<dbReference type="EMBL" id="MGDD01000177">
    <property type="protein sequence ID" value="OGL45431.1"/>
    <property type="molecule type" value="Genomic_DNA"/>
</dbReference>
<evidence type="ECO:0000313" key="2">
    <source>
        <dbReference type="Proteomes" id="UP000179266"/>
    </source>
</evidence>